<name>A0A8B7PHR8_HYAAZ</name>
<reference evidence="2" key="1">
    <citation type="submission" date="2025-08" db="UniProtKB">
        <authorList>
            <consortium name="RefSeq"/>
        </authorList>
    </citation>
    <scope>IDENTIFICATION</scope>
    <source>
        <tissue evidence="2">Whole organism</tissue>
    </source>
</reference>
<proteinExistence type="predicted"/>
<gene>
    <name evidence="2" type="primary">LOC108681212</name>
</gene>
<dbReference type="GeneID" id="108681212"/>
<dbReference type="RefSeq" id="XP_018025708.1">
    <property type="nucleotide sequence ID" value="XM_018170219.2"/>
</dbReference>
<evidence type="ECO:0000313" key="2">
    <source>
        <dbReference type="RefSeq" id="XP_018025708.1"/>
    </source>
</evidence>
<sequence>MDNAITRACQTGFWLLYDNIGYNTASTCLSIDIDTCSDLGSCSKPSSLRFAGSPYVFNEPYFNLYHGEAYTGEEFAGNRTTSSIGDMVAYSIIITGVDSWTLFEGSDFTGFRVCAVPDQVYVGADGTVINYGEFFMLYELNLRYINSLKQGCHSDTVVSAKAVKDKREKEAIGGK</sequence>
<accession>A0A8B7PHR8</accession>
<keyword evidence="1" id="KW-1185">Reference proteome</keyword>
<dbReference type="OrthoDB" id="6381640at2759"/>
<organism evidence="1 2">
    <name type="scientific">Hyalella azteca</name>
    <name type="common">Amphipod</name>
    <dbReference type="NCBI Taxonomy" id="294128"/>
    <lineage>
        <taxon>Eukaryota</taxon>
        <taxon>Metazoa</taxon>
        <taxon>Ecdysozoa</taxon>
        <taxon>Arthropoda</taxon>
        <taxon>Crustacea</taxon>
        <taxon>Multicrustacea</taxon>
        <taxon>Malacostraca</taxon>
        <taxon>Eumalacostraca</taxon>
        <taxon>Peracarida</taxon>
        <taxon>Amphipoda</taxon>
        <taxon>Senticaudata</taxon>
        <taxon>Talitrida</taxon>
        <taxon>Talitroidea</taxon>
        <taxon>Hyalellidae</taxon>
        <taxon>Hyalella</taxon>
    </lineage>
</organism>
<evidence type="ECO:0000313" key="1">
    <source>
        <dbReference type="Proteomes" id="UP000694843"/>
    </source>
</evidence>
<protein>
    <submittedName>
        <fullName evidence="2">Uncharacterized protein LOC108681212</fullName>
    </submittedName>
</protein>
<dbReference type="KEGG" id="hazt:108681212"/>
<dbReference type="AlphaFoldDB" id="A0A8B7PHR8"/>
<dbReference type="Proteomes" id="UP000694843">
    <property type="component" value="Unplaced"/>
</dbReference>